<evidence type="ECO:0000256" key="6">
    <source>
        <dbReference type="ARBA" id="ARBA00022741"/>
    </source>
</evidence>
<comment type="caution">
    <text evidence="11">The sequence shown here is derived from an EMBL/GenBank/DDBJ whole genome shotgun (WGS) entry which is preliminary data.</text>
</comment>
<evidence type="ECO:0000256" key="2">
    <source>
        <dbReference type="ARBA" id="ARBA00004496"/>
    </source>
</evidence>
<evidence type="ECO:0000256" key="9">
    <source>
        <dbReference type="ARBA" id="ARBA00023102"/>
    </source>
</evidence>
<accession>A0ABW1SKI9</accession>
<proteinExistence type="inferred from homology"/>
<dbReference type="EC" id="3.6.1.31" evidence="10"/>
<keyword evidence="5 10" id="KW-0028">Amino-acid biosynthesis</keyword>
<evidence type="ECO:0000256" key="10">
    <source>
        <dbReference type="HAMAP-Rule" id="MF_01020"/>
    </source>
</evidence>
<keyword evidence="7 10" id="KW-0378">Hydrolase</keyword>
<keyword evidence="8 10" id="KW-0067">ATP-binding</keyword>
<evidence type="ECO:0000256" key="5">
    <source>
        <dbReference type="ARBA" id="ARBA00022605"/>
    </source>
</evidence>
<evidence type="ECO:0000256" key="1">
    <source>
        <dbReference type="ARBA" id="ARBA00001460"/>
    </source>
</evidence>
<comment type="subcellular location">
    <subcellularLocation>
        <location evidence="2 10">Cytoplasm</location>
    </subcellularLocation>
</comment>
<dbReference type="EMBL" id="JBHSSE010000018">
    <property type="protein sequence ID" value="MFC6202082.1"/>
    <property type="molecule type" value="Genomic_DNA"/>
</dbReference>
<dbReference type="InterPro" id="IPR021130">
    <property type="entry name" value="PRib-ATP_PPHydrolase-like"/>
</dbReference>
<dbReference type="CDD" id="cd11534">
    <property type="entry name" value="NTP-PPase_HisIE_like"/>
    <property type="match status" value="1"/>
</dbReference>
<evidence type="ECO:0000256" key="4">
    <source>
        <dbReference type="ARBA" id="ARBA00022490"/>
    </source>
</evidence>
<name>A0ABW1SKI9_9LACO</name>
<comment type="catalytic activity">
    <reaction evidence="1 10">
        <text>1-(5-phospho-beta-D-ribosyl)-ATP + H2O = 1-(5-phospho-beta-D-ribosyl)-5'-AMP + diphosphate + H(+)</text>
        <dbReference type="Rhea" id="RHEA:22828"/>
        <dbReference type="ChEBI" id="CHEBI:15377"/>
        <dbReference type="ChEBI" id="CHEBI:15378"/>
        <dbReference type="ChEBI" id="CHEBI:33019"/>
        <dbReference type="ChEBI" id="CHEBI:59457"/>
        <dbReference type="ChEBI" id="CHEBI:73183"/>
        <dbReference type="EC" id="3.6.1.31"/>
    </reaction>
</comment>
<gene>
    <name evidence="10 11" type="primary">hisE</name>
    <name evidence="11" type="ORF">ACFP1L_09405</name>
</gene>
<dbReference type="InterPro" id="IPR008179">
    <property type="entry name" value="HisE"/>
</dbReference>
<keyword evidence="12" id="KW-1185">Reference proteome</keyword>
<dbReference type="Pfam" id="PF01503">
    <property type="entry name" value="PRA-PH"/>
    <property type="match status" value="1"/>
</dbReference>
<evidence type="ECO:0000313" key="11">
    <source>
        <dbReference type="EMBL" id="MFC6202082.1"/>
    </source>
</evidence>
<dbReference type="PANTHER" id="PTHR42945:SF9">
    <property type="entry name" value="HISTIDINE BIOSYNTHESIS BIFUNCTIONAL PROTEIN HISIE"/>
    <property type="match status" value="1"/>
</dbReference>
<dbReference type="PANTHER" id="PTHR42945">
    <property type="entry name" value="HISTIDINE BIOSYNTHESIS BIFUNCTIONAL PROTEIN"/>
    <property type="match status" value="1"/>
</dbReference>
<sequence>MQNMEELYQLIAARQKNPKKGSYTDYLFTEGLDKILKKVGEESTEVVVAAKNPDDGQLVYETADLFYHVLVLLVERGVSFDQIKAELAKREGKMSDFKDRPEIKNL</sequence>
<evidence type="ECO:0000256" key="3">
    <source>
        <dbReference type="ARBA" id="ARBA00005204"/>
    </source>
</evidence>
<comment type="pathway">
    <text evidence="3 10">Amino-acid biosynthesis; L-histidine biosynthesis; L-histidine from 5-phospho-alpha-D-ribose 1-diphosphate: step 2/9.</text>
</comment>
<reference evidence="12" key="1">
    <citation type="journal article" date="2019" name="Int. J. Syst. Evol. Microbiol.">
        <title>The Global Catalogue of Microorganisms (GCM) 10K type strain sequencing project: providing services to taxonomists for standard genome sequencing and annotation.</title>
        <authorList>
            <consortium name="The Broad Institute Genomics Platform"/>
            <consortium name="The Broad Institute Genome Sequencing Center for Infectious Disease"/>
            <person name="Wu L."/>
            <person name="Ma J."/>
        </authorList>
    </citation>
    <scope>NUCLEOTIDE SEQUENCE [LARGE SCALE GENOMIC DNA]</scope>
    <source>
        <strain evidence="12">CCM 8930</strain>
    </source>
</reference>
<keyword evidence="6 10" id="KW-0547">Nucleotide-binding</keyword>
<dbReference type="Gene3D" id="1.10.287.1080">
    <property type="entry name" value="MazG-like"/>
    <property type="match status" value="1"/>
</dbReference>
<keyword evidence="4 10" id="KW-0963">Cytoplasm</keyword>
<evidence type="ECO:0000256" key="7">
    <source>
        <dbReference type="ARBA" id="ARBA00022801"/>
    </source>
</evidence>
<organism evidence="11 12">
    <name type="scientific">Lactiplantibacillus nangangensis</name>
    <dbReference type="NCBI Taxonomy" id="2559917"/>
    <lineage>
        <taxon>Bacteria</taxon>
        <taxon>Bacillati</taxon>
        <taxon>Bacillota</taxon>
        <taxon>Bacilli</taxon>
        <taxon>Lactobacillales</taxon>
        <taxon>Lactobacillaceae</taxon>
        <taxon>Lactiplantibacillus</taxon>
    </lineage>
</organism>
<dbReference type="Proteomes" id="UP001596171">
    <property type="component" value="Unassembled WGS sequence"/>
</dbReference>
<evidence type="ECO:0000313" key="12">
    <source>
        <dbReference type="Proteomes" id="UP001596171"/>
    </source>
</evidence>
<dbReference type="SUPFAM" id="SSF101386">
    <property type="entry name" value="all-alpha NTP pyrophosphatases"/>
    <property type="match status" value="1"/>
</dbReference>
<evidence type="ECO:0000256" key="8">
    <source>
        <dbReference type="ARBA" id="ARBA00022840"/>
    </source>
</evidence>
<dbReference type="NCBIfam" id="TIGR03188">
    <property type="entry name" value="histidine_hisI"/>
    <property type="match status" value="1"/>
</dbReference>
<dbReference type="RefSeq" id="WP_137615522.1">
    <property type="nucleotide sequence ID" value="NZ_BJDI01000003.1"/>
</dbReference>
<comment type="similarity">
    <text evidence="10">Belongs to the PRA-PH family.</text>
</comment>
<dbReference type="HAMAP" id="MF_01020">
    <property type="entry name" value="HisE"/>
    <property type="match status" value="1"/>
</dbReference>
<dbReference type="GO" id="GO:0004636">
    <property type="term" value="F:phosphoribosyl-ATP diphosphatase activity"/>
    <property type="evidence" value="ECO:0007669"/>
    <property type="project" value="UniProtKB-EC"/>
</dbReference>
<protein>
    <recommendedName>
        <fullName evidence="10">Phosphoribosyl-ATP pyrophosphatase</fullName>
        <shortName evidence="10">PRA-PH</shortName>
        <ecNumber evidence="10">3.6.1.31</ecNumber>
    </recommendedName>
</protein>
<keyword evidence="9 10" id="KW-0368">Histidine biosynthesis</keyword>